<dbReference type="SUPFAM" id="SSF143456">
    <property type="entry name" value="VC0467-like"/>
    <property type="match status" value="1"/>
</dbReference>
<dbReference type="Pfam" id="PF02622">
    <property type="entry name" value="DUF179"/>
    <property type="match status" value="1"/>
</dbReference>
<dbReference type="GO" id="GO:0005829">
    <property type="term" value="C:cytosol"/>
    <property type="evidence" value="ECO:0007669"/>
    <property type="project" value="TreeGrafter"/>
</dbReference>
<dbReference type="PANTHER" id="PTHR30327">
    <property type="entry name" value="UNCHARACTERIZED PROTEIN YQGE"/>
    <property type="match status" value="1"/>
</dbReference>
<sequence length="196" mass="22274">MLDIEGKFLIARPTMRDTRFREAVILVVEHSRSHSMGLLINKPVHAPTLKEIGKDFQIKTIKKQPNQYVFYGGPVGLNKVIVLHTPDWESGKTTFKFNSEVWASNSKEVLTACMEHGVTGPKNWAICIGQCQWSAGQLEAELLAQNGRLKTDAWLTCPLDANTVFGMKYQNRWKKTVNRVAQDQFTRIFNHATQTQ</sequence>
<dbReference type="EMBL" id="UINC01191179">
    <property type="protein sequence ID" value="SVE05682.1"/>
    <property type="molecule type" value="Genomic_DNA"/>
</dbReference>
<reference evidence="1" key="1">
    <citation type="submission" date="2018-05" db="EMBL/GenBank/DDBJ databases">
        <authorList>
            <person name="Lanie J.A."/>
            <person name="Ng W.-L."/>
            <person name="Kazmierczak K.M."/>
            <person name="Andrzejewski T.M."/>
            <person name="Davidsen T.M."/>
            <person name="Wayne K.J."/>
            <person name="Tettelin H."/>
            <person name="Glass J.I."/>
            <person name="Rusch D."/>
            <person name="Podicherti R."/>
            <person name="Tsui H.-C.T."/>
            <person name="Winkler M.E."/>
        </authorList>
    </citation>
    <scope>NUCLEOTIDE SEQUENCE</scope>
</reference>
<protein>
    <submittedName>
        <fullName evidence="1">Uncharacterized protein</fullName>
    </submittedName>
</protein>
<dbReference type="HAMAP" id="MF_00758">
    <property type="entry name" value="UPF0301"/>
    <property type="match status" value="1"/>
</dbReference>
<dbReference type="AlphaFoldDB" id="A0A383AD94"/>
<dbReference type="PANTHER" id="PTHR30327:SF1">
    <property type="entry name" value="UPF0301 PROTEIN YQGE"/>
    <property type="match status" value="1"/>
</dbReference>
<dbReference type="Gene3D" id="3.40.1740.10">
    <property type="entry name" value="VC0467-like"/>
    <property type="match status" value="1"/>
</dbReference>
<evidence type="ECO:0000313" key="1">
    <source>
        <dbReference type="EMBL" id="SVE05682.1"/>
    </source>
</evidence>
<gene>
    <name evidence="1" type="ORF">METZ01_LOCUS458536</name>
</gene>
<accession>A0A383AD94</accession>
<name>A0A383AD94_9ZZZZ</name>
<organism evidence="1">
    <name type="scientific">marine metagenome</name>
    <dbReference type="NCBI Taxonomy" id="408172"/>
    <lineage>
        <taxon>unclassified sequences</taxon>
        <taxon>metagenomes</taxon>
        <taxon>ecological metagenomes</taxon>
    </lineage>
</organism>
<dbReference type="InterPro" id="IPR003774">
    <property type="entry name" value="AlgH-like"/>
</dbReference>
<proteinExistence type="inferred from homology"/>